<protein>
    <submittedName>
        <fullName evidence="2">Uncharacterized protein</fullName>
    </submittedName>
</protein>
<accession>A0A9P5TFT1</accession>
<reference evidence="2" key="1">
    <citation type="submission" date="2020-11" db="EMBL/GenBank/DDBJ databases">
        <authorList>
            <consortium name="DOE Joint Genome Institute"/>
            <person name="Ahrendt S."/>
            <person name="Riley R."/>
            <person name="Andreopoulos W."/>
            <person name="LaButti K."/>
            <person name="Pangilinan J."/>
            <person name="Ruiz-duenas F.J."/>
            <person name="Barrasa J.M."/>
            <person name="Sanchez-Garcia M."/>
            <person name="Camarero S."/>
            <person name="Miyauchi S."/>
            <person name="Serrano A."/>
            <person name="Linde D."/>
            <person name="Babiker R."/>
            <person name="Drula E."/>
            <person name="Ayuso-Fernandez I."/>
            <person name="Pacheco R."/>
            <person name="Padilla G."/>
            <person name="Ferreira P."/>
            <person name="Barriuso J."/>
            <person name="Kellner H."/>
            <person name="Castanera R."/>
            <person name="Alfaro M."/>
            <person name="Ramirez L."/>
            <person name="Pisabarro A.G."/>
            <person name="Kuo A."/>
            <person name="Tritt A."/>
            <person name="Lipzen A."/>
            <person name="He G."/>
            <person name="Yan M."/>
            <person name="Ng V."/>
            <person name="Cullen D."/>
            <person name="Martin F."/>
            <person name="Rosso M.-N."/>
            <person name="Henrissat B."/>
            <person name="Hibbett D."/>
            <person name="Martinez A.T."/>
            <person name="Grigoriev I.V."/>
        </authorList>
    </citation>
    <scope>NUCLEOTIDE SEQUENCE</scope>
    <source>
        <strain evidence="2">AH 44721</strain>
    </source>
</reference>
<keyword evidence="1" id="KW-0812">Transmembrane</keyword>
<keyword evidence="1" id="KW-1133">Transmembrane helix</keyword>
<evidence type="ECO:0000256" key="1">
    <source>
        <dbReference type="SAM" id="Phobius"/>
    </source>
</evidence>
<keyword evidence="3" id="KW-1185">Reference proteome</keyword>
<proteinExistence type="predicted"/>
<gene>
    <name evidence="2" type="ORF">CPB84DRAFT_1853231</name>
</gene>
<dbReference type="AlphaFoldDB" id="A0A9P5TFT1"/>
<dbReference type="EMBL" id="JADNYJ010000195">
    <property type="protein sequence ID" value="KAF8875533.1"/>
    <property type="molecule type" value="Genomic_DNA"/>
</dbReference>
<keyword evidence="1" id="KW-0472">Membrane</keyword>
<dbReference type="Proteomes" id="UP000724874">
    <property type="component" value="Unassembled WGS sequence"/>
</dbReference>
<evidence type="ECO:0000313" key="2">
    <source>
        <dbReference type="EMBL" id="KAF8875533.1"/>
    </source>
</evidence>
<organism evidence="2 3">
    <name type="scientific">Gymnopilus junonius</name>
    <name type="common">Spectacular rustgill mushroom</name>
    <name type="synonym">Gymnopilus spectabilis subsp. junonius</name>
    <dbReference type="NCBI Taxonomy" id="109634"/>
    <lineage>
        <taxon>Eukaryota</taxon>
        <taxon>Fungi</taxon>
        <taxon>Dikarya</taxon>
        <taxon>Basidiomycota</taxon>
        <taxon>Agaricomycotina</taxon>
        <taxon>Agaricomycetes</taxon>
        <taxon>Agaricomycetidae</taxon>
        <taxon>Agaricales</taxon>
        <taxon>Agaricineae</taxon>
        <taxon>Hymenogastraceae</taxon>
        <taxon>Gymnopilus</taxon>
    </lineage>
</organism>
<feature type="transmembrane region" description="Helical" evidence="1">
    <location>
        <begin position="82"/>
        <end position="105"/>
    </location>
</feature>
<name>A0A9P5TFT1_GYMJU</name>
<sequence length="215" mass="24239">MRIKASLTEKTAENFLTSPNDAELEQWKVSVQNGIENNDWMDQHFHEPFAKSGTTELAPQCSGVQTVQSIRTHLDGQSTDHYALYVPHLQLALFLPMIFGFLMLLENFVTPKLMSPYYEPKGTPYDDETIKAASAERIKMLNPRNQPLASPLVAVVMEPVFLNYYEPFTRSEAYPLPILSVFISDASKFGISSPEPRYSCSSSNPMAHLRMDAKS</sequence>
<comment type="caution">
    <text evidence="2">The sequence shown here is derived from an EMBL/GenBank/DDBJ whole genome shotgun (WGS) entry which is preliminary data.</text>
</comment>
<evidence type="ECO:0000313" key="3">
    <source>
        <dbReference type="Proteomes" id="UP000724874"/>
    </source>
</evidence>